<dbReference type="GO" id="GO:0005975">
    <property type="term" value="P:carbohydrate metabolic process"/>
    <property type="evidence" value="ECO:0007669"/>
    <property type="project" value="InterPro"/>
</dbReference>
<dbReference type="Pfam" id="PF17678">
    <property type="entry name" value="Glyco_hydro_92N"/>
    <property type="match status" value="1"/>
</dbReference>
<gene>
    <name evidence="4" type="ORF">QSP1433_LOCUS14427</name>
</gene>
<keyword evidence="1" id="KW-0472">Membrane</keyword>
<dbReference type="GO" id="GO:0030246">
    <property type="term" value="F:carbohydrate binding"/>
    <property type="evidence" value="ECO:0007669"/>
    <property type="project" value="InterPro"/>
</dbReference>
<dbReference type="Gene3D" id="3.30.2080.10">
    <property type="entry name" value="GH92 mannosidase domain"/>
    <property type="match status" value="1"/>
</dbReference>
<evidence type="ECO:0008006" key="5">
    <source>
        <dbReference type="Google" id="ProtNLM"/>
    </source>
</evidence>
<dbReference type="SUPFAM" id="SSF48208">
    <property type="entry name" value="Six-hairpin glycosidases"/>
    <property type="match status" value="1"/>
</dbReference>
<dbReference type="InterPro" id="IPR041371">
    <property type="entry name" value="GH92_N"/>
</dbReference>
<proteinExistence type="predicted"/>
<dbReference type="InterPro" id="IPR050883">
    <property type="entry name" value="PNGase"/>
</dbReference>
<evidence type="ECO:0000256" key="1">
    <source>
        <dbReference type="SAM" id="Phobius"/>
    </source>
</evidence>
<dbReference type="Gene3D" id="1.20.1610.10">
    <property type="entry name" value="alpha-1,2-mannosidases domains"/>
    <property type="match status" value="1"/>
</dbReference>
<reference evidence="4" key="1">
    <citation type="submission" date="2021-01" db="EMBL/GenBank/DDBJ databases">
        <authorList>
            <person name="Corre E."/>
            <person name="Pelletier E."/>
            <person name="Niang G."/>
            <person name="Scheremetjew M."/>
            <person name="Finn R."/>
            <person name="Kale V."/>
            <person name="Holt S."/>
            <person name="Cochrane G."/>
            <person name="Meng A."/>
            <person name="Brown T."/>
            <person name="Cohen L."/>
        </authorList>
    </citation>
    <scope>NUCLEOTIDE SEQUENCE</scope>
    <source>
        <strain evidence="4">NY070348D</strain>
    </source>
</reference>
<dbReference type="AlphaFoldDB" id="A0A7S2SIE4"/>
<dbReference type="NCBIfam" id="TIGR01180">
    <property type="entry name" value="aman2_put"/>
    <property type="match status" value="1"/>
</dbReference>
<sequence length="815" mass="91083">MLLYKEGVYREESHTKKVLRSLVSRVRRKSNILLICIVLLVGFGFVARFELTQSNVGFDANVYPTSRKKRRPGGLRSKPLEELIEPVLPKPLEELIEPVLPSVDYVDLLRGVAPGNDRWSYGNVLPIHSLPRGMTHWSVTTTKGLEKTFYVDVGAIDFVGVRATFEPSPWMGDYGQFLVMPSMQDLGNPKVWLQSDSKSVLKPHHLNLTIMSYCSEAGCTQFEFSPAAHGGMFSMRAPPGLGDHRRELTFKVPRIHSPGKLSVVSDEISGYSAEVHNMKRGISSFHNYISALVEWPEGVNGKIQCSQLLCSISWLGLAEGETVRVRVGNSFISLDQARLNRKRELDVHPTIESIVQAGRKTWNSYLDRVQVHGRTVDNIGAKQKLFTSLYRALLWPRDLAELDDENKPVHWSPYNGKVAKGHVMTDSGFWDAYRTLYPMLQLVYPDVAKDILSGWVNAIQENGGSIPEWPNPGIANMMEGTMSDCPLSDAIVTGLLQGEEADIAYEELLSHVFKSGRGSAYLKDGYVPSSVSLSQNFYLADWAIAQAAKARGDKKTSKLLLARSHNWTKLFNPETAFFQPKRDGGQFGPTQTFDEFEFYLRGPYTEGGPWQYRFYVPHDPAGLREAFAKTDEDMCKVLHKALTMTPAYHSHDPMPDASSMGMFNFGQYCHANQPTHHILYMFAHANGCALEGQKWIQKAIQTFYGKFGYAGDEDNGEQSSWLVLSALGLYQLAPGNGKYQVGAPPLFPKMVIQRPRKYGGDLTIERDAALEGAGGVFQATKVSFKDKKLDLTNYQSPPSFNYKDLLAGGTILFSN</sequence>
<dbReference type="InterPro" id="IPR008928">
    <property type="entry name" value="6-hairpin_glycosidase_sf"/>
</dbReference>
<dbReference type="GO" id="GO:0006516">
    <property type="term" value="P:glycoprotein catabolic process"/>
    <property type="evidence" value="ECO:0007669"/>
    <property type="project" value="TreeGrafter"/>
</dbReference>
<dbReference type="GO" id="GO:0005829">
    <property type="term" value="C:cytosol"/>
    <property type="evidence" value="ECO:0007669"/>
    <property type="project" value="TreeGrafter"/>
</dbReference>
<dbReference type="InterPro" id="IPR005887">
    <property type="entry name" value="GH92_a_mannosidase_put"/>
</dbReference>
<evidence type="ECO:0000259" key="3">
    <source>
        <dbReference type="Pfam" id="PF17678"/>
    </source>
</evidence>
<evidence type="ECO:0000259" key="2">
    <source>
        <dbReference type="Pfam" id="PF07971"/>
    </source>
</evidence>
<feature type="transmembrane region" description="Helical" evidence="1">
    <location>
        <begin position="30"/>
        <end position="49"/>
    </location>
</feature>
<dbReference type="GO" id="GO:0005634">
    <property type="term" value="C:nucleus"/>
    <property type="evidence" value="ECO:0007669"/>
    <property type="project" value="TreeGrafter"/>
</dbReference>
<dbReference type="InterPro" id="IPR012939">
    <property type="entry name" value="Glyco_hydro_92"/>
</dbReference>
<evidence type="ECO:0000313" key="4">
    <source>
        <dbReference type="EMBL" id="CAD9701002.1"/>
    </source>
</evidence>
<accession>A0A7S2SIE4</accession>
<feature type="domain" description="Glycosyl hydrolase family 92" evidence="2">
    <location>
        <begin position="336"/>
        <end position="813"/>
    </location>
</feature>
<feature type="domain" description="Glycosyl hydrolase family 92 N-terminal" evidence="3">
    <location>
        <begin position="105"/>
        <end position="276"/>
    </location>
</feature>
<dbReference type="PANTHER" id="PTHR12143:SF43">
    <property type="entry name" value="PUTATIVE-RELATED"/>
    <property type="match status" value="1"/>
</dbReference>
<dbReference type="Gene3D" id="2.70.98.10">
    <property type="match status" value="1"/>
</dbReference>
<dbReference type="EMBL" id="HBHK01022837">
    <property type="protein sequence ID" value="CAD9701002.1"/>
    <property type="molecule type" value="Transcribed_RNA"/>
</dbReference>
<keyword evidence="1" id="KW-0812">Transmembrane</keyword>
<name>A0A7S2SIE4_9STRA</name>
<organism evidence="4">
    <name type="scientific">Mucochytrium quahogii</name>
    <dbReference type="NCBI Taxonomy" id="96639"/>
    <lineage>
        <taxon>Eukaryota</taxon>
        <taxon>Sar</taxon>
        <taxon>Stramenopiles</taxon>
        <taxon>Bigyra</taxon>
        <taxon>Labyrinthulomycetes</taxon>
        <taxon>Thraustochytrida</taxon>
        <taxon>Thraustochytriidae</taxon>
        <taxon>Mucochytrium</taxon>
    </lineage>
</organism>
<dbReference type="Pfam" id="PF07971">
    <property type="entry name" value="Glyco_hydro_92"/>
    <property type="match status" value="1"/>
</dbReference>
<keyword evidence="1" id="KW-1133">Transmembrane helix</keyword>
<dbReference type="PANTHER" id="PTHR12143">
    <property type="entry name" value="PEPTIDE N-GLYCANASE PNGASE -RELATED"/>
    <property type="match status" value="1"/>
</dbReference>
<protein>
    <recommendedName>
        <fullName evidence="5">Alpha-1,2-mannosidase</fullName>
    </recommendedName>
</protein>
<dbReference type="InterPro" id="IPR014718">
    <property type="entry name" value="GH-type_carb-bd"/>
</dbReference>
<dbReference type="GO" id="GO:0000224">
    <property type="term" value="F:peptide-N4-(N-acetyl-beta-glucosaminyl)asparagine amidase activity"/>
    <property type="evidence" value="ECO:0007669"/>
    <property type="project" value="TreeGrafter"/>
</dbReference>
<dbReference type="Gene3D" id="1.20.1050.60">
    <property type="entry name" value="alpha-1,2-mannosidase"/>
    <property type="match status" value="1"/>
</dbReference>